<sequence>MSTWGAWRQAWARRRSRLPAQVAALARPLPARGTRFEALEIVVLDFETTGLDPARDQILSAGWVPIERGRLRMGGAREVRVRPRGTAGVGQSATIHGLFDSDLAQATDEAGLLAELLPALAGRAIAAHAASIERGFLRALLRRHGGVALPNPFIDTLALERMLLEGAGERIDEYGGALMLGSARQRRGLGTHAQHSAVADALACAELLLAQVEHLGGAARVRLRDLD</sequence>
<dbReference type="GO" id="GO:0005829">
    <property type="term" value="C:cytosol"/>
    <property type="evidence" value="ECO:0007669"/>
    <property type="project" value="TreeGrafter"/>
</dbReference>
<dbReference type="InterPro" id="IPR013520">
    <property type="entry name" value="Ribonucl_H"/>
</dbReference>
<name>A0A5D4XS23_9GAMM</name>
<evidence type="ECO:0000313" key="6">
    <source>
        <dbReference type="Proteomes" id="UP000324973"/>
    </source>
</evidence>
<keyword evidence="3" id="KW-0269">Exonuclease</keyword>
<proteinExistence type="predicted"/>
<dbReference type="Pfam" id="PF00929">
    <property type="entry name" value="RNase_T"/>
    <property type="match status" value="1"/>
</dbReference>
<evidence type="ECO:0000256" key="3">
    <source>
        <dbReference type="ARBA" id="ARBA00022839"/>
    </source>
</evidence>
<dbReference type="SMART" id="SM00479">
    <property type="entry name" value="EXOIII"/>
    <property type="match status" value="1"/>
</dbReference>
<dbReference type="Proteomes" id="UP000324973">
    <property type="component" value="Unassembled WGS sequence"/>
</dbReference>
<reference evidence="5 6" key="1">
    <citation type="submission" date="2019-08" db="EMBL/GenBank/DDBJ databases">
        <title>Luteimonas viscosus sp. nov., isolated from soil of a sunflower field.</title>
        <authorList>
            <person name="Jianli Z."/>
            <person name="Ying Z."/>
        </authorList>
    </citation>
    <scope>NUCLEOTIDE SEQUENCE [LARGE SCALE GENOMIC DNA]</scope>
    <source>
        <strain evidence="5 6">XBU10</strain>
    </source>
</reference>
<dbReference type="GO" id="GO:0003676">
    <property type="term" value="F:nucleic acid binding"/>
    <property type="evidence" value="ECO:0007669"/>
    <property type="project" value="InterPro"/>
</dbReference>
<evidence type="ECO:0000256" key="1">
    <source>
        <dbReference type="ARBA" id="ARBA00022722"/>
    </source>
</evidence>
<gene>
    <name evidence="5" type="ORF">FZO89_11125</name>
</gene>
<dbReference type="RefSeq" id="WP_149103319.1">
    <property type="nucleotide sequence ID" value="NZ_VTFT01000001.1"/>
</dbReference>
<dbReference type="PANTHER" id="PTHR30231:SF4">
    <property type="entry name" value="PROTEIN NEN2"/>
    <property type="match status" value="1"/>
</dbReference>
<dbReference type="SUPFAM" id="SSF53098">
    <property type="entry name" value="Ribonuclease H-like"/>
    <property type="match status" value="1"/>
</dbReference>
<dbReference type="GO" id="GO:0006259">
    <property type="term" value="P:DNA metabolic process"/>
    <property type="evidence" value="ECO:0007669"/>
    <property type="project" value="UniProtKB-ARBA"/>
</dbReference>
<evidence type="ECO:0000256" key="2">
    <source>
        <dbReference type="ARBA" id="ARBA00022801"/>
    </source>
</evidence>
<comment type="caution">
    <text evidence="5">The sequence shown here is derived from an EMBL/GenBank/DDBJ whole genome shotgun (WGS) entry which is preliminary data.</text>
</comment>
<dbReference type="InterPro" id="IPR012337">
    <property type="entry name" value="RNaseH-like_sf"/>
</dbReference>
<dbReference type="Gene3D" id="3.30.420.10">
    <property type="entry name" value="Ribonuclease H-like superfamily/Ribonuclease H"/>
    <property type="match status" value="1"/>
</dbReference>
<dbReference type="CDD" id="cd06127">
    <property type="entry name" value="DEDDh"/>
    <property type="match status" value="1"/>
</dbReference>
<keyword evidence="2" id="KW-0378">Hydrolase</keyword>
<feature type="domain" description="Exonuclease" evidence="4">
    <location>
        <begin position="40"/>
        <end position="217"/>
    </location>
</feature>
<evidence type="ECO:0000313" key="5">
    <source>
        <dbReference type="EMBL" id="TYT26765.1"/>
    </source>
</evidence>
<dbReference type="EMBL" id="VTFT01000001">
    <property type="protein sequence ID" value="TYT26765.1"/>
    <property type="molecule type" value="Genomic_DNA"/>
</dbReference>
<keyword evidence="1" id="KW-0540">Nuclease</keyword>
<evidence type="ECO:0000259" key="4">
    <source>
        <dbReference type="SMART" id="SM00479"/>
    </source>
</evidence>
<dbReference type="AlphaFoldDB" id="A0A5D4XS23"/>
<dbReference type="InterPro" id="IPR036397">
    <property type="entry name" value="RNaseH_sf"/>
</dbReference>
<protein>
    <submittedName>
        <fullName evidence="5">DNA polymerase III subunit epsilon</fullName>
    </submittedName>
</protein>
<keyword evidence="6" id="KW-1185">Reference proteome</keyword>
<dbReference type="PANTHER" id="PTHR30231">
    <property type="entry name" value="DNA POLYMERASE III SUBUNIT EPSILON"/>
    <property type="match status" value="1"/>
</dbReference>
<dbReference type="GO" id="GO:0008408">
    <property type="term" value="F:3'-5' exonuclease activity"/>
    <property type="evidence" value="ECO:0007669"/>
    <property type="project" value="TreeGrafter"/>
</dbReference>
<organism evidence="5 6">
    <name type="scientific">Luteimonas viscosa</name>
    <dbReference type="NCBI Taxonomy" id="1132694"/>
    <lineage>
        <taxon>Bacteria</taxon>
        <taxon>Pseudomonadati</taxon>
        <taxon>Pseudomonadota</taxon>
        <taxon>Gammaproteobacteria</taxon>
        <taxon>Lysobacterales</taxon>
        <taxon>Lysobacteraceae</taxon>
        <taxon>Luteimonas</taxon>
    </lineage>
</organism>
<dbReference type="OrthoDB" id="5497329at2"/>
<accession>A0A5D4XS23</accession>